<evidence type="ECO:0000313" key="3">
    <source>
        <dbReference type="Proteomes" id="UP000315235"/>
    </source>
</evidence>
<feature type="domain" description="IraD/Gp25-like" evidence="1">
    <location>
        <begin position="13"/>
        <end position="79"/>
    </location>
</feature>
<gene>
    <name evidence="2" type="ORF">FM069_09280</name>
</gene>
<name>A0A553H0K9_9PSED</name>
<reference evidence="2 3" key="1">
    <citation type="submission" date="2019-07" db="EMBL/GenBank/DDBJ databases">
        <title>Pseudomonas mangiferae sp. nov., isolated from bark of mango tree in Thailand.</title>
        <authorList>
            <person name="Srisuk N."/>
            <person name="Anurat P."/>
        </authorList>
    </citation>
    <scope>NUCLEOTIDE SEQUENCE [LARGE SCALE GENOMIC DNA]</scope>
    <source>
        <strain evidence="2 3">DMKU_BBB3-04</strain>
    </source>
</reference>
<dbReference type="AlphaFoldDB" id="A0A553H0K9"/>
<sequence>MNRINGSALGDLDHLGQSVADILTTPINSRVMRRDYGSHLFELVDAPFNPYTALLAKAAAVMALNRWEPRLKLSRINLAMGERPGSGVVELEGYNLASNVAFSLRVPLAFGSAS</sequence>
<dbReference type="RefSeq" id="WP_143488017.1">
    <property type="nucleotide sequence ID" value="NZ_VJOY01000005.1"/>
</dbReference>
<dbReference type="Pfam" id="PF04965">
    <property type="entry name" value="GPW_gp25"/>
    <property type="match status" value="1"/>
</dbReference>
<dbReference type="Gene3D" id="3.10.450.40">
    <property type="match status" value="1"/>
</dbReference>
<evidence type="ECO:0000259" key="1">
    <source>
        <dbReference type="Pfam" id="PF04965"/>
    </source>
</evidence>
<evidence type="ECO:0000313" key="2">
    <source>
        <dbReference type="EMBL" id="TRX75274.1"/>
    </source>
</evidence>
<dbReference type="EMBL" id="VJOY01000005">
    <property type="protein sequence ID" value="TRX75274.1"/>
    <property type="molecule type" value="Genomic_DNA"/>
</dbReference>
<keyword evidence="3" id="KW-1185">Reference proteome</keyword>
<dbReference type="Proteomes" id="UP000315235">
    <property type="component" value="Unassembled WGS sequence"/>
</dbReference>
<accession>A0A553H0K9</accession>
<dbReference type="OrthoDB" id="9802846at2"/>
<comment type="caution">
    <text evidence="2">The sequence shown here is derived from an EMBL/GenBank/DDBJ whole genome shotgun (WGS) entry which is preliminary data.</text>
</comment>
<dbReference type="InterPro" id="IPR007048">
    <property type="entry name" value="IraD/Gp25-like"/>
</dbReference>
<dbReference type="SUPFAM" id="SSF160719">
    <property type="entry name" value="gpW/gp25-like"/>
    <property type="match status" value="1"/>
</dbReference>
<organism evidence="2 3">
    <name type="scientific">Pseudomonas mangiferae</name>
    <dbReference type="NCBI Taxonomy" id="2593654"/>
    <lineage>
        <taxon>Bacteria</taxon>
        <taxon>Pseudomonadati</taxon>
        <taxon>Pseudomonadota</taxon>
        <taxon>Gammaproteobacteria</taxon>
        <taxon>Pseudomonadales</taxon>
        <taxon>Pseudomonadaceae</taxon>
        <taxon>Pseudomonas</taxon>
    </lineage>
</organism>
<proteinExistence type="predicted"/>
<protein>
    <submittedName>
        <fullName evidence="2">Baseplate assembly protein</fullName>
    </submittedName>
</protein>